<evidence type="ECO:0000256" key="5">
    <source>
        <dbReference type="ARBA" id="ARBA00022490"/>
    </source>
</evidence>
<dbReference type="InterPro" id="IPR033729">
    <property type="entry name" value="SerRS_core"/>
</dbReference>
<evidence type="ECO:0000256" key="3">
    <source>
        <dbReference type="ARBA" id="ARBA00010728"/>
    </source>
</evidence>
<dbReference type="Gene3D" id="3.30.930.10">
    <property type="entry name" value="Bira Bifunctional Protein, Domain 2"/>
    <property type="match status" value="1"/>
</dbReference>
<keyword evidence="5" id="KW-0963">Cytoplasm</keyword>
<dbReference type="EMBL" id="UINC01000334">
    <property type="protein sequence ID" value="SUZ53542.1"/>
    <property type="molecule type" value="Genomic_DNA"/>
</dbReference>
<dbReference type="PANTHER" id="PTHR43697">
    <property type="entry name" value="SERYL-TRNA SYNTHETASE"/>
    <property type="match status" value="1"/>
</dbReference>
<dbReference type="GO" id="GO:0005737">
    <property type="term" value="C:cytoplasm"/>
    <property type="evidence" value="ECO:0007669"/>
    <property type="project" value="UniProtKB-SubCell"/>
</dbReference>
<dbReference type="InterPro" id="IPR015866">
    <property type="entry name" value="Ser-tRNA-synth_1_N"/>
</dbReference>
<dbReference type="PIRSF" id="PIRSF001529">
    <property type="entry name" value="Ser-tRNA-synth_IIa"/>
    <property type="match status" value="1"/>
</dbReference>
<keyword evidence="9" id="KW-0648">Protein biosynthesis</keyword>
<name>A0A381NG25_9ZZZZ</name>
<protein>
    <recommendedName>
        <fullName evidence="13">Serine--tRNA ligase</fullName>
        <ecNumber evidence="4">6.1.1.11</ecNumber>
    </recommendedName>
    <alternativeName>
        <fullName evidence="11">Seryl-tRNA synthetase</fullName>
    </alternativeName>
    <alternativeName>
        <fullName evidence="12">Seryl-tRNA(Ser/Sec) synthetase</fullName>
    </alternativeName>
</protein>
<keyword evidence="7" id="KW-0547">Nucleotide-binding</keyword>
<evidence type="ECO:0000256" key="6">
    <source>
        <dbReference type="ARBA" id="ARBA00022598"/>
    </source>
</evidence>
<dbReference type="GO" id="GO:0006434">
    <property type="term" value="P:seryl-tRNA aminoacylation"/>
    <property type="evidence" value="ECO:0007669"/>
    <property type="project" value="InterPro"/>
</dbReference>
<dbReference type="InterPro" id="IPR006195">
    <property type="entry name" value="aa-tRNA-synth_II"/>
</dbReference>
<dbReference type="AlphaFoldDB" id="A0A381NG25"/>
<keyword evidence="16" id="KW-0175">Coiled coil</keyword>
<keyword evidence="6" id="KW-0436">Ligase</keyword>
<dbReference type="HAMAP" id="MF_00176">
    <property type="entry name" value="Ser_tRNA_synth_type1"/>
    <property type="match status" value="1"/>
</dbReference>
<evidence type="ECO:0000256" key="9">
    <source>
        <dbReference type="ARBA" id="ARBA00022917"/>
    </source>
</evidence>
<dbReference type="PANTHER" id="PTHR43697:SF1">
    <property type="entry name" value="SERINE--TRNA LIGASE"/>
    <property type="match status" value="1"/>
</dbReference>
<comment type="subcellular location">
    <subcellularLocation>
        <location evidence="1">Cytoplasm</location>
    </subcellularLocation>
</comment>
<evidence type="ECO:0000256" key="13">
    <source>
        <dbReference type="ARBA" id="ARBA00039158"/>
    </source>
</evidence>
<evidence type="ECO:0000256" key="1">
    <source>
        <dbReference type="ARBA" id="ARBA00004496"/>
    </source>
</evidence>
<dbReference type="SUPFAM" id="SSF55681">
    <property type="entry name" value="Class II aaRS and biotin synthetases"/>
    <property type="match status" value="1"/>
</dbReference>
<gene>
    <name evidence="18" type="ORF">METZ01_LOCUS6396</name>
</gene>
<dbReference type="GO" id="GO:0004828">
    <property type="term" value="F:serine-tRNA ligase activity"/>
    <property type="evidence" value="ECO:0007669"/>
    <property type="project" value="UniProtKB-EC"/>
</dbReference>
<evidence type="ECO:0000313" key="18">
    <source>
        <dbReference type="EMBL" id="SUZ53542.1"/>
    </source>
</evidence>
<dbReference type="NCBIfam" id="TIGR00414">
    <property type="entry name" value="serS"/>
    <property type="match status" value="1"/>
</dbReference>
<dbReference type="Pfam" id="PF00587">
    <property type="entry name" value="tRNA-synt_2b"/>
    <property type="match status" value="1"/>
</dbReference>
<keyword evidence="10" id="KW-0030">Aminoacyl-tRNA synthetase</keyword>
<dbReference type="PRINTS" id="PR00981">
    <property type="entry name" value="TRNASYNTHSER"/>
</dbReference>
<evidence type="ECO:0000256" key="7">
    <source>
        <dbReference type="ARBA" id="ARBA00022741"/>
    </source>
</evidence>
<dbReference type="Pfam" id="PF02403">
    <property type="entry name" value="Seryl_tRNA_N"/>
    <property type="match status" value="1"/>
</dbReference>
<evidence type="ECO:0000256" key="10">
    <source>
        <dbReference type="ARBA" id="ARBA00023146"/>
    </source>
</evidence>
<dbReference type="InterPro" id="IPR042103">
    <property type="entry name" value="SerRS_1_N_sf"/>
</dbReference>
<organism evidence="18">
    <name type="scientific">marine metagenome</name>
    <dbReference type="NCBI Taxonomy" id="408172"/>
    <lineage>
        <taxon>unclassified sequences</taxon>
        <taxon>metagenomes</taxon>
        <taxon>ecological metagenomes</taxon>
    </lineage>
</organism>
<dbReference type="InterPro" id="IPR002314">
    <property type="entry name" value="aa-tRNA-synt_IIb"/>
</dbReference>
<comment type="catalytic activity">
    <reaction evidence="15">
        <text>tRNA(Ser) + L-serine + ATP = L-seryl-tRNA(Ser) + AMP + diphosphate + H(+)</text>
        <dbReference type="Rhea" id="RHEA:12292"/>
        <dbReference type="Rhea" id="RHEA-COMP:9669"/>
        <dbReference type="Rhea" id="RHEA-COMP:9703"/>
        <dbReference type="ChEBI" id="CHEBI:15378"/>
        <dbReference type="ChEBI" id="CHEBI:30616"/>
        <dbReference type="ChEBI" id="CHEBI:33019"/>
        <dbReference type="ChEBI" id="CHEBI:33384"/>
        <dbReference type="ChEBI" id="CHEBI:78442"/>
        <dbReference type="ChEBI" id="CHEBI:78533"/>
        <dbReference type="ChEBI" id="CHEBI:456215"/>
        <dbReference type="EC" id="6.1.1.11"/>
    </reaction>
</comment>
<dbReference type="PROSITE" id="PS50862">
    <property type="entry name" value="AA_TRNA_LIGASE_II"/>
    <property type="match status" value="1"/>
</dbReference>
<reference evidence="18" key="1">
    <citation type="submission" date="2018-05" db="EMBL/GenBank/DDBJ databases">
        <authorList>
            <person name="Lanie J.A."/>
            <person name="Ng W.-L."/>
            <person name="Kazmierczak K.M."/>
            <person name="Andrzejewski T.M."/>
            <person name="Davidsen T.M."/>
            <person name="Wayne K.J."/>
            <person name="Tettelin H."/>
            <person name="Glass J.I."/>
            <person name="Rusch D."/>
            <person name="Podicherti R."/>
            <person name="Tsui H.-C.T."/>
            <person name="Winkler M.E."/>
        </authorList>
    </citation>
    <scope>NUCLEOTIDE SEQUENCE</scope>
</reference>
<sequence length="430" mass="48357">MLSIELIRERPDEVRAALQTRGEVDPITKVLELDSQIRAAITQRDDLNAERNRVNKGLGQARSQGQEVSEEAKAEMRKIGDQADTLNQLTKELSHQLNGLMLDLPNLPQADVPVGEDESGSIIVRQNGEPPVLDFTPKPHWDLGEELGIIDFERGTKLAGSRFYTMLGYGPKLERALIAWMLDLHSQDHGYTEVSLPAVVKREIMEGSGNLPKFADNLYHDDEDDLWLIPTAEVPITNLYRDEIIPANTLPLKYVAQTPCFRREKASAGRDTRGIKRVHQFNKVEMYQFVEPETSNVELEQLVENAEDVCRKLGFTYRVLQLCTGDMGFASSKTYDIEVWAAGCEEWLEVSSCSNCTDFQARRSNTRYRAEEGGRPRLPHTLNGSGLALPRVMIAIMENYQQSDGSVVIPEVLRPYTGFDIIPAAKADIR</sequence>
<comment type="pathway">
    <text evidence="2">Aminoacyl-tRNA biosynthesis; selenocysteinyl-tRNA(Sec) biosynthesis; L-seryl-tRNA(Sec) from L-serine and tRNA(Sec): step 1/1.</text>
</comment>
<keyword evidence="8" id="KW-0067">ATP-binding</keyword>
<dbReference type="Gene3D" id="1.10.287.40">
    <property type="entry name" value="Serine-tRNA synthetase, tRNA binding domain"/>
    <property type="match status" value="1"/>
</dbReference>
<comment type="similarity">
    <text evidence="3">Belongs to the class-II aminoacyl-tRNA synthetase family. Type-1 seryl-tRNA synthetase subfamily.</text>
</comment>
<evidence type="ECO:0000256" key="11">
    <source>
        <dbReference type="ARBA" id="ARBA00031113"/>
    </source>
</evidence>
<evidence type="ECO:0000259" key="17">
    <source>
        <dbReference type="PROSITE" id="PS50862"/>
    </source>
</evidence>
<feature type="coiled-coil region" evidence="16">
    <location>
        <begin position="30"/>
        <end position="89"/>
    </location>
</feature>
<dbReference type="SUPFAM" id="SSF46589">
    <property type="entry name" value="tRNA-binding arm"/>
    <property type="match status" value="1"/>
</dbReference>
<dbReference type="InterPro" id="IPR010978">
    <property type="entry name" value="tRNA-bd_arm"/>
</dbReference>
<dbReference type="GO" id="GO:0005524">
    <property type="term" value="F:ATP binding"/>
    <property type="evidence" value="ECO:0007669"/>
    <property type="project" value="UniProtKB-KW"/>
</dbReference>
<comment type="catalytic activity">
    <reaction evidence="14">
        <text>tRNA(Sec) + L-serine + ATP = L-seryl-tRNA(Sec) + AMP + diphosphate + H(+)</text>
        <dbReference type="Rhea" id="RHEA:42580"/>
        <dbReference type="Rhea" id="RHEA-COMP:9742"/>
        <dbReference type="Rhea" id="RHEA-COMP:10128"/>
        <dbReference type="ChEBI" id="CHEBI:15378"/>
        <dbReference type="ChEBI" id="CHEBI:30616"/>
        <dbReference type="ChEBI" id="CHEBI:33019"/>
        <dbReference type="ChEBI" id="CHEBI:33384"/>
        <dbReference type="ChEBI" id="CHEBI:78442"/>
        <dbReference type="ChEBI" id="CHEBI:78533"/>
        <dbReference type="ChEBI" id="CHEBI:456215"/>
        <dbReference type="EC" id="6.1.1.11"/>
    </reaction>
</comment>
<dbReference type="InterPro" id="IPR002317">
    <property type="entry name" value="Ser-tRNA-ligase_type_1"/>
</dbReference>
<evidence type="ECO:0000256" key="8">
    <source>
        <dbReference type="ARBA" id="ARBA00022840"/>
    </source>
</evidence>
<proteinExistence type="inferred from homology"/>
<dbReference type="CDD" id="cd00770">
    <property type="entry name" value="SerRS_core"/>
    <property type="match status" value="1"/>
</dbReference>
<evidence type="ECO:0000256" key="15">
    <source>
        <dbReference type="ARBA" id="ARBA00048823"/>
    </source>
</evidence>
<dbReference type="InterPro" id="IPR045864">
    <property type="entry name" value="aa-tRNA-synth_II/BPL/LPL"/>
</dbReference>
<evidence type="ECO:0000256" key="12">
    <source>
        <dbReference type="ARBA" id="ARBA00033352"/>
    </source>
</evidence>
<evidence type="ECO:0000256" key="14">
    <source>
        <dbReference type="ARBA" id="ARBA00047929"/>
    </source>
</evidence>
<feature type="domain" description="Aminoacyl-transfer RNA synthetases class-II family profile" evidence="17">
    <location>
        <begin position="184"/>
        <end position="410"/>
    </location>
</feature>
<evidence type="ECO:0000256" key="4">
    <source>
        <dbReference type="ARBA" id="ARBA00012840"/>
    </source>
</evidence>
<accession>A0A381NG25</accession>
<evidence type="ECO:0000256" key="2">
    <source>
        <dbReference type="ARBA" id="ARBA00005045"/>
    </source>
</evidence>
<evidence type="ECO:0000256" key="16">
    <source>
        <dbReference type="SAM" id="Coils"/>
    </source>
</evidence>
<dbReference type="EC" id="6.1.1.11" evidence="4"/>